<accession>A0A9D4KQS4</accession>
<evidence type="ECO:0000313" key="2">
    <source>
        <dbReference type="Proteomes" id="UP000828390"/>
    </source>
</evidence>
<organism evidence="1 2">
    <name type="scientific">Dreissena polymorpha</name>
    <name type="common">Zebra mussel</name>
    <name type="synonym">Mytilus polymorpha</name>
    <dbReference type="NCBI Taxonomy" id="45954"/>
    <lineage>
        <taxon>Eukaryota</taxon>
        <taxon>Metazoa</taxon>
        <taxon>Spiralia</taxon>
        <taxon>Lophotrochozoa</taxon>
        <taxon>Mollusca</taxon>
        <taxon>Bivalvia</taxon>
        <taxon>Autobranchia</taxon>
        <taxon>Heteroconchia</taxon>
        <taxon>Euheterodonta</taxon>
        <taxon>Imparidentia</taxon>
        <taxon>Neoheterodontei</taxon>
        <taxon>Myida</taxon>
        <taxon>Dreissenoidea</taxon>
        <taxon>Dreissenidae</taxon>
        <taxon>Dreissena</taxon>
    </lineage>
</organism>
<dbReference type="AlphaFoldDB" id="A0A9D4KQS4"/>
<proteinExistence type="predicted"/>
<sequence length="155" mass="17252">MLEPPLVRLKEKAFNGVPVDQATEWIDRICKTIGGIIGTTRQDQARNRFGLTWSETILKADRQLMQRLFNADNSGRAVETASVLEHELSDNIADFAEFLSNQLLKHSENLPAGSTIVVGVLLPHDVSAIDLTKDACLNAHLKRIAVLTLDNYCKR</sequence>
<reference evidence="1" key="2">
    <citation type="submission" date="2020-11" db="EMBL/GenBank/DDBJ databases">
        <authorList>
            <person name="McCartney M.A."/>
            <person name="Auch B."/>
            <person name="Kono T."/>
            <person name="Mallez S."/>
            <person name="Becker A."/>
            <person name="Gohl D.M."/>
            <person name="Silverstein K.A.T."/>
            <person name="Koren S."/>
            <person name="Bechman K.B."/>
            <person name="Herman A."/>
            <person name="Abrahante J.E."/>
            <person name="Garbe J."/>
        </authorList>
    </citation>
    <scope>NUCLEOTIDE SEQUENCE</scope>
    <source>
        <strain evidence="1">Duluth1</strain>
        <tissue evidence="1">Whole animal</tissue>
    </source>
</reference>
<dbReference type="EMBL" id="JAIWYP010000003">
    <property type="protein sequence ID" value="KAH3844131.1"/>
    <property type="molecule type" value="Genomic_DNA"/>
</dbReference>
<gene>
    <name evidence="1" type="ORF">DPMN_086384</name>
</gene>
<reference evidence="1" key="1">
    <citation type="journal article" date="2019" name="bioRxiv">
        <title>The Genome of the Zebra Mussel, Dreissena polymorpha: A Resource for Invasive Species Research.</title>
        <authorList>
            <person name="McCartney M.A."/>
            <person name="Auch B."/>
            <person name="Kono T."/>
            <person name="Mallez S."/>
            <person name="Zhang Y."/>
            <person name="Obille A."/>
            <person name="Becker A."/>
            <person name="Abrahante J.E."/>
            <person name="Garbe J."/>
            <person name="Badalamenti J.P."/>
            <person name="Herman A."/>
            <person name="Mangelson H."/>
            <person name="Liachko I."/>
            <person name="Sullivan S."/>
            <person name="Sone E.D."/>
            <person name="Koren S."/>
            <person name="Silverstein K.A.T."/>
            <person name="Beckman K.B."/>
            <person name="Gohl D.M."/>
        </authorList>
    </citation>
    <scope>NUCLEOTIDE SEQUENCE</scope>
    <source>
        <strain evidence="1">Duluth1</strain>
        <tissue evidence="1">Whole animal</tissue>
    </source>
</reference>
<name>A0A9D4KQS4_DREPO</name>
<dbReference type="Proteomes" id="UP000828390">
    <property type="component" value="Unassembled WGS sequence"/>
</dbReference>
<comment type="caution">
    <text evidence="1">The sequence shown here is derived from an EMBL/GenBank/DDBJ whole genome shotgun (WGS) entry which is preliminary data.</text>
</comment>
<protein>
    <submittedName>
        <fullName evidence="1">Uncharacterized protein</fullName>
    </submittedName>
</protein>
<keyword evidence="2" id="KW-1185">Reference proteome</keyword>
<evidence type="ECO:0000313" key="1">
    <source>
        <dbReference type="EMBL" id="KAH3844131.1"/>
    </source>
</evidence>